<feature type="domain" description="FAD-dependent urate hydroxylase HpyO/Asp monooxygenase CreE-like FAD/NAD(P)-binding" evidence="2">
    <location>
        <begin position="19"/>
        <end position="208"/>
    </location>
</feature>
<feature type="region of interest" description="Disordered" evidence="1">
    <location>
        <begin position="625"/>
        <end position="647"/>
    </location>
</feature>
<dbReference type="PANTHER" id="PTHR40254:SF1">
    <property type="entry name" value="BLR0577 PROTEIN"/>
    <property type="match status" value="1"/>
</dbReference>
<dbReference type="Pfam" id="PF13454">
    <property type="entry name" value="NAD_binding_9"/>
    <property type="match status" value="1"/>
</dbReference>
<sequence length="647" mass="68341">MNDSAVPAQAPDRRPVDAVVVGAGPRGVSVLERLVARAVPGDRPLRAVLVDPYPPGAGRVWRRDQPPQLLMNTMVADNTVFPDGSVRLDAPVDTGPTFSEWLRAIAGKGHPDSTAAEFAARAHDRDYAPRRVYGAYLSDALERIRAAAGDRIRIAVRTAAVVRVTPLAAPGDASAAPAGASGAPAGYQVVLDDGDRLAARAVVLATGHLDAPAAPPRREPLHLSGGHPTDYALDTIAPGARVLLRGGGLNAFDVLALLTLGRGGRFGEHGYTPSGREPRIWITSRRGVPFHARVDAPGVTAPVAFLTPERVAALAARDRLDFRADVLPWLLADLELAWYDRVLELHPGHLPDPGALRRALAEPPGPDREAALRTAAPAALRLDLDAVAEPLRGRSFARPAELDAWWARHLDADVAAATDPRVPPPAALAVAIRQARPALRRLITAGNLSGASYRRDVLGWFNGFANFVSGGPPALRVRQLRALLDAGVVRLLGPARPGTLGESAVVAGLSVRPDAVIDAWLPGTDVTTDGPGVVRRLLADGVARPHRLPPAGPDAEPLPTGALDVRPADGRVRRPDGTAHRALFAVGVPLEGVRWTTAIGARPGTNADFFHETDRVAAELLRAVAPPQGGHTAAPVPRRPLTEERQQ</sequence>
<dbReference type="Gene3D" id="3.50.50.60">
    <property type="entry name" value="FAD/NAD(P)-binding domain"/>
    <property type="match status" value="1"/>
</dbReference>
<proteinExistence type="predicted"/>
<organism evidence="3 4">
    <name type="scientific">Streptomyces demainii</name>
    <dbReference type="NCBI Taxonomy" id="588122"/>
    <lineage>
        <taxon>Bacteria</taxon>
        <taxon>Bacillati</taxon>
        <taxon>Actinomycetota</taxon>
        <taxon>Actinomycetes</taxon>
        <taxon>Kitasatosporales</taxon>
        <taxon>Streptomycetaceae</taxon>
        <taxon>Streptomyces</taxon>
    </lineage>
</organism>
<evidence type="ECO:0000313" key="3">
    <source>
        <dbReference type="EMBL" id="MDP9611831.1"/>
    </source>
</evidence>
<name>A0ABT9KTT4_9ACTN</name>
<evidence type="ECO:0000256" key="1">
    <source>
        <dbReference type="SAM" id="MobiDB-lite"/>
    </source>
</evidence>
<gene>
    <name evidence="3" type="ORF">JOF35_004108</name>
</gene>
<protein>
    <submittedName>
        <fullName evidence="3">Antitoxin (DNA-binding transcriptional repressor) of toxin-antitoxin stability system</fullName>
    </submittedName>
</protein>
<dbReference type="RefSeq" id="WP_307110915.1">
    <property type="nucleotide sequence ID" value="NZ_JAURUE010000001.1"/>
</dbReference>
<feature type="region of interest" description="Disordered" evidence="1">
    <location>
        <begin position="544"/>
        <end position="574"/>
    </location>
</feature>
<comment type="caution">
    <text evidence="3">The sequence shown here is derived from an EMBL/GenBank/DDBJ whole genome shotgun (WGS) entry which is preliminary data.</text>
</comment>
<evidence type="ECO:0000259" key="2">
    <source>
        <dbReference type="Pfam" id="PF13454"/>
    </source>
</evidence>
<evidence type="ECO:0000313" key="4">
    <source>
        <dbReference type="Proteomes" id="UP001234880"/>
    </source>
</evidence>
<dbReference type="EMBL" id="JAURUE010000001">
    <property type="protein sequence ID" value="MDP9611831.1"/>
    <property type="molecule type" value="Genomic_DNA"/>
</dbReference>
<dbReference type="InterPro" id="IPR036188">
    <property type="entry name" value="FAD/NAD-bd_sf"/>
</dbReference>
<keyword evidence="4" id="KW-1185">Reference proteome</keyword>
<dbReference type="InterPro" id="IPR052189">
    <property type="entry name" value="L-asp_N-monooxygenase_NS-form"/>
</dbReference>
<dbReference type="InterPro" id="IPR038732">
    <property type="entry name" value="HpyO/CreE_NAD-binding"/>
</dbReference>
<accession>A0ABT9KTT4</accession>
<reference evidence="3 4" key="1">
    <citation type="submission" date="2023-07" db="EMBL/GenBank/DDBJ databases">
        <title>Sequencing the genomes of 1000 actinobacteria strains.</title>
        <authorList>
            <person name="Klenk H.-P."/>
        </authorList>
    </citation>
    <scope>NUCLEOTIDE SEQUENCE [LARGE SCALE GENOMIC DNA]</scope>
    <source>
        <strain evidence="3 4">DSM 41600</strain>
    </source>
</reference>
<dbReference type="PANTHER" id="PTHR40254">
    <property type="entry name" value="BLR0577 PROTEIN"/>
    <property type="match status" value="1"/>
</dbReference>
<dbReference type="SUPFAM" id="SSF51905">
    <property type="entry name" value="FAD/NAD(P)-binding domain"/>
    <property type="match status" value="1"/>
</dbReference>
<dbReference type="Proteomes" id="UP001234880">
    <property type="component" value="Unassembled WGS sequence"/>
</dbReference>